<dbReference type="OrthoDB" id="9812435at2"/>
<dbReference type="Proteomes" id="UP000029995">
    <property type="component" value="Unassembled WGS sequence"/>
</dbReference>
<dbReference type="AlphaFoldDB" id="A0A0A0D891"/>
<reference evidence="6 7" key="1">
    <citation type="submission" date="2014-01" db="EMBL/GenBank/DDBJ databases">
        <title>Genome sequence determination for a cystic fibrosis isolate, Inquilinus limosus.</title>
        <authorList>
            <person name="Pino M."/>
            <person name="Di Conza J."/>
            <person name="Gutkind G."/>
        </authorList>
    </citation>
    <scope>NUCLEOTIDE SEQUENCE [LARGE SCALE GENOMIC DNA]</scope>
    <source>
        <strain evidence="6 7">MP06</strain>
    </source>
</reference>
<evidence type="ECO:0000313" key="7">
    <source>
        <dbReference type="Proteomes" id="UP000029995"/>
    </source>
</evidence>
<dbReference type="PANTHER" id="PTHR30537:SF5">
    <property type="entry name" value="HTH-TYPE TRANSCRIPTIONAL ACTIVATOR TTDR-RELATED"/>
    <property type="match status" value="1"/>
</dbReference>
<dbReference type="EMBL" id="JANX01000123">
    <property type="protein sequence ID" value="KGM34068.1"/>
    <property type="molecule type" value="Genomic_DNA"/>
</dbReference>
<evidence type="ECO:0000259" key="5">
    <source>
        <dbReference type="PROSITE" id="PS50931"/>
    </source>
</evidence>
<dbReference type="PRINTS" id="PR00039">
    <property type="entry name" value="HTHLYSR"/>
</dbReference>
<organism evidence="6 7">
    <name type="scientific">Inquilinus limosus MP06</name>
    <dbReference type="NCBI Taxonomy" id="1398085"/>
    <lineage>
        <taxon>Bacteria</taxon>
        <taxon>Pseudomonadati</taxon>
        <taxon>Pseudomonadota</taxon>
        <taxon>Alphaproteobacteria</taxon>
        <taxon>Rhodospirillales</taxon>
        <taxon>Rhodospirillaceae</taxon>
        <taxon>Inquilinus</taxon>
    </lineage>
</organism>
<gene>
    <name evidence="6" type="ORF">P409_12330</name>
</gene>
<dbReference type="PROSITE" id="PS50931">
    <property type="entry name" value="HTH_LYSR"/>
    <property type="match status" value="1"/>
</dbReference>
<dbReference type="Gene3D" id="3.40.190.290">
    <property type="match status" value="1"/>
</dbReference>
<evidence type="ECO:0000313" key="6">
    <source>
        <dbReference type="EMBL" id="KGM34068.1"/>
    </source>
</evidence>
<dbReference type="InterPro" id="IPR036390">
    <property type="entry name" value="WH_DNA-bd_sf"/>
</dbReference>
<feature type="domain" description="HTH lysR-type" evidence="5">
    <location>
        <begin position="1"/>
        <end position="59"/>
    </location>
</feature>
<dbReference type="GO" id="GO:0003700">
    <property type="term" value="F:DNA-binding transcription factor activity"/>
    <property type="evidence" value="ECO:0007669"/>
    <property type="project" value="InterPro"/>
</dbReference>
<accession>A0A0A0D891</accession>
<dbReference type="FunFam" id="3.40.190.290:FF:000001">
    <property type="entry name" value="Transcriptional regulator, LysR family"/>
    <property type="match status" value="1"/>
</dbReference>
<dbReference type="PANTHER" id="PTHR30537">
    <property type="entry name" value="HTH-TYPE TRANSCRIPTIONAL REGULATOR"/>
    <property type="match status" value="1"/>
</dbReference>
<dbReference type="InterPro" id="IPR036388">
    <property type="entry name" value="WH-like_DNA-bd_sf"/>
</dbReference>
<proteinExistence type="inferred from homology"/>
<evidence type="ECO:0000256" key="2">
    <source>
        <dbReference type="ARBA" id="ARBA00023015"/>
    </source>
</evidence>
<dbReference type="FunFam" id="1.10.10.10:FF:000001">
    <property type="entry name" value="LysR family transcriptional regulator"/>
    <property type="match status" value="1"/>
</dbReference>
<sequence length="305" mass="33900">MDMPGAMIVFAQVVDSRSFSAAAARLGLSKSAVSKQIAKLEDRLGARLLNRTTRTLSPTDAGQDFYERCLRVAREVEEAERAITHLSAEPRGLLRLNAPASFGREYLAPLVPEMLARWPELRIEVLFEDRFVDVVAEGFDLVIRITRLQDSSLVARRIASCRRLLCAAPSYLARRGVPRTPADLLQHDCMLYSYATDQNEWEFVGPDGRLETVRVDGRLRANNAEVTLAALRAGAGLALSPDFIVGPDIAAGRLVPLLTGYENPFGAIYAVWPHNRNLAPKVRAVVDFLVERFAAEPIWESRRES</sequence>
<dbReference type="GO" id="GO:0006351">
    <property type="term" value="P:DNA-templated transcription"/>
    <property type="evidence" value="ECO:0007669"/>
    <property type="project" value="TreeGrafter"/>
</dbReference>
<dbReference type="Pfam" id="PF03466">
    <property type="entry name" value="LysR_substrate"/>
    <property type="match status" value="1"/>
</dbReference>
<dbReference type="Pfam" id="PF00126">
    <property type="entry name" value="HTH_1"/>
    <property type="match status" value="1"/>
</dbReference>
<dbReference type="CDD" id="cd08422">
    <property type="entry name" value="PBP2_CrgA_like"/>
    <property type="match status" value="1"/>
</dbReference>
<dbReference type="InterPro" id="IPR005119">
    <property type="entry name" value="LysR_subst-bd"/>
</dbReference>
<protein>
    <submittedName>
        <fullName evidence="6">LysR family transcriptional regulator</fullName>
    </submittedName>
</protein>
<evidence type="ECO:0000256" key="4">
    <source>
        <dbReference type="ARBA" id="ARBA00023163"/>
    </source>
</evidence>
<keyword evidence="4" id="KW-0804">Transcription</keyword>
<name>A0A0A0D891_9PROT</name>
<keyword evidence="2" id="KW-0805">Transcription regulation</keyword>
<comment type="caution">
    <text evidence="6">The sequence shown here is derived from an EMBL/GenBank/DDBJ whole genome shotgun (WGS) entry which is preliminary data.</text>
</comment>
<evidence type="ECO:0000256" key="3">
    <source>
        <dbReference type="ARBA" id="ARBA00023125"/>
    </source>
</evidence>
<evidence type="ECO:0000256" key="1">
    <source>
        <dbReference type="ARBA" id="ARBA00009437"/>
    </source>
</evidence>
<dbReference type="SUPFAM" id="SSF53850">
    <property type="entry name" value="Periplasmic binding protein-like II"/>
    <property type="match status" value="1"/>
</dbReference>
<dbReference type="InterPro" id="IPR000847">
    <property type="entry name" value="LysR_HTH_N"/>
</dbReference>
<dbReference type="Gene3D" id="1.10.10.10">
    <property type="entry name" value="Winged helix-like DNA-binding domain superfamily/Winged helix DNA-binding domain"/>
    <property type="match status" value="1"/>
</dbReference>
<dbReference type="RefSeq" id="WP_034836400.1">
    <property type="nucleotide sequence ID" value="NZ_JANX01000123.1"/>
</dbReference>
<keyword evidence="3" id="KW-0238">DNA-binding</keyword>
<dbReference type="GO" id="GO:0043565">
    <property type="term" value="F:sequence-specific DNA binding"/>
    <property type="evidence" value="ECO:0007669"/>
    <property type="project" value="TreeGrafter"/>
</dbReference>
<dbReference type="InterPro" id="IPR058163">
    <property type="entry name" value="LysR-type_TF_proteobact-type"/>
</dbReference>
<dbReference type="SUPFAM" id="SSF46785">
    <property type="entry name" value="Winged helix' DNA-binding domain"/>
    <property type="match status" value="1"/>
</dbReference>
<comment type="similarity">
    <text evidence="1">Belongs to the LysR transcriptional regulatory family.</text>
</comment>